<protein>
    <submittedName>
        <fullName evidence="2">Uncharacterized protein</fullName>
    </submittedName>
</protein>
<reference evidence="2 3" key="1">
    <citation type="submission" date="2019-09" db="EMBL/GenBank/DDBJ databases">
        <title>Genomes of family Cryomorphaceae.</title>
        <authorList>
            <person name="Bowman J.P."/>
        </authorList>
    </citation>
    <scope>NUCLEOTIDE SEQUENCE [LARGE SCALE GENOMIC DNA]</scope>
    <source>
        <strain evidence="2 3">LMG 25704</strain>
    </source>
</reference>
<dbReference type="RefSeq" id="WP_151668243.1">
    <property type="nucleotide sequence ID" value="NZ_WBVO01000012.1"/>
</dbReference>
<accession>A0A6N6RFW1</accession>
<name>A0A6N6RFW1_9FLAO</name>
<dbReference type="EMBL" id="WBVO01000012">
    <property type="protein sequence ID" value="KAB2807053.1"/>
    <property type="molecule type" value="Genomic_DNA"/>
</dbReference>
<dbReference type="Proteomes" id="UP000468650">
    <property type="component" value="Unassembled WGS sequence"/>
</dbReference>
<evidence type="ECO:0000313" key="3">
    <source>
        <dbReference type="Proteomes" id="UP000468650"/>
    </source>
</evidence>
<comment type="caution">
    <text evidence="2">The sequence shown here is derived from an EMBL/GenBank/DDBJ whole genome shotgun (WGS) entry which is preliminary data.</text>
</comment>
<keyword evidence="1" id="KW-0812">Transmembrane</keyword>
<keyword evidence="3" id="KW-1185">Reference proteome</keyword>
<organism evidence="2 3">
    <name type="scientific">Phaeocystidibacter luteus</name>
    <dbReference type="NCBI Taxonomy" id="911197"/>
    <lineage>
        <taxon>Bacteria</taxon>
        <taxon>Pseudomonadati</taxon>
        <taxon>Bacteroidota</taxon>
        <taxon>Flavobacteriia</taxon>
        <taxon>Flavobacteriales</taxon>
        <taxon>Phaeocystidibacteraceae</taxon>
        <taxon>Phaeocystidibacter</taxon>
    </lineage>
</organism>
<evidence type="ECO:0000313" key="2">
    <source>
        <dbReference type="EMBL" id="KAB2807053.1"/>
    </source>
</evidence>
<feature type="transmembrane region" description="Helical" evidence="1">
    <location>
        <begin position="6"/>
        <end position="25"/>
    </location>
</feature>
<gene>
    <name evidence="2" type="ORF">F8C67_12730</name>
</gene>
<keyword evidence="1" id="KW-1133">Transmembrane helix</keyword>
<dbReference type="AlphaFoldDB" id="A0A6N6RFW1"/>
<evidence type="ECO:0000256" key="1">
    <source>
        <dbReference type="SAM" id="Phobius"/>
    </source>
</evidence>
<sequence>MFVIVIASMALIGFLYGTFFNAYYFRKLAESPVREVCADKLPNFVNVPVLISLEGNYIRNYVLFVKTNITKIGFQSRVVKNGQSVFVLDTVPTELTNGESIVEIVAKTNPISTKELNVKYYIHSDWLCD</sequence>
<proteinExistence type="predicted"/>
<keyword evidence="1" id="KW-0472">Membrane</keyword>